<reference evidence="1 2" key="1">
    <citation type="submission" date="2020-02" db="EMBL/GenBank/DDBJ databases">
        <title>A chromosome-scale genome assembly of the black bullhead catfish (Ameiurus melas).</title>
        <authorList>
            <person name="Wen M."/>
            <person name="Zham M."/>
            <person name="Cabau C."/>
            <person name="Klopp C."/>
            <person name="Donnadieu C."/>
            <person name="Roques C."/>
            <person name="Bouchez O."/>
            <person name="Lampietro C."/>
            <person name="Jouanno E."/>
            <person name="Herpin A."/>
            <person name="Louis A."/>
            <person name="Berthelot C."/>
            <person name="Parey E."/>
            <person name="Roest-Crollius H."/>
            <person name="Braasch I."/>
            <person name="Postlethwait J."/>
            <person name="Robinson-Rechavi M."/>
            <person name="Echchiki A."/>
            <person name="Begum T."/>
            <person name="Montfort J."/>
            <person name="Schartl M."/>
            <person name="Bobe J."/>
            <person name="Guiguen Y."/>
        </authorList>
    </citation>
    <scope>NUCLEOTIDE SEQUENCE [LARGE SCALE GENOMIC DNA]</scope>
    <source>
        <strain evidence="1">M_S1</strain>
        <tissue evidence="1">Blood</tissue>
    </source>
</reference>
<sequence length="83" mass="9471">MLMDSDTRARVFDLTICSECQWSRRTQDPGVGHRVLHQADVAPHVRGLYLGDVQVPRLLRDEASAVLSHKRWKLVEHPAVDDL</sequence>
<keyword evidence="2" id="KW-1185">Reference proteome</keyword>
<organism evidence="1 2">
    <name type="scientific">Ameiurus melas</name>
    <name type="common">Black bullhead</name>
    <name type="synonym">Silurus melas</name>
    <dbReference type="NCBI Taxonomy" id="219545"/>
    <lineage>
        <taxon>Eukaryota</taxon>
        <taxon>Metazoa</taxon>
        <taxon>Chordata</taxon>
        <taxon>Craniata</taxon>
        <taxon>Vertebrata</taxon>
        <taxon>Euteleostomi</taxon>
        <taxon>Actinopterygii</taxon>
        <taxon>Neopterygii</taxon>
        <taxon>Teleostei</taxon>
        <taxon>Ostariophysi</taxon>
        <taxon>Siluriformes</taxon>
        <taxon>Ictaluridae</taxon>
        <taxon>Ameiurus</taxon>
    </lineage>
</organism>
<gene>
    <name evidence="1" type="ORF">AMELA_G00042450</name>
</gene>
<dbReference type="EMBL" id="JAAGNN010000003">
    <property type="protein sequence ID" value="KAF4091908.1"/>
    <property type="molecule type" value="Genomic_DNA"/>
</dbReference>
<protein>
    <submittedName>
        <fullName evidence="1">Uncharacterized protein</fullName>
    </submittedName>
</protein>
<evidence type="ECO:0000313" key="1">
    <source>
        <dbReference type="EMBL" id="KAF4091908.1"/>
    </source>
</evidence>
<name>A0A7J6BDS4_AMEME</name>
<dbReference type="AlphaFoldDB" id="A0A7J6BDS4"/>
<comment type="caution">
    <text evidence="1">The sequence shown here is derived from an EMBL/GenBank/DDBJ whole genome shotgun (WGS) entry which is preliminary data.</text>
</comment>
<dbReference type="Proteomes" id="UP000593565">
    <property type="component" value="Unassembled WGS sequence"/>
</dbReference>
<evidence type="ECO:0000313" key="2">
    <source>
        <dbReference type="Proteomes" id="UP000593565"/>
    </source>
</evidence>
<proteinExistence type="predicted"/>
<accession>A0A7J6BDS4</accession>